<feature type="active site" evidence="7">
    <location>
        <position position="110"/>
    </location>
</feature>
<dbReference type="PANTHER" id="PTHR43390:SF1">
    <property type="entry name" value="CHLOROPLAST PROCESSING PEPTIDASE"/>
    <property type="match status" value="1"/>
</dbReference>
<evidence type="ECO:0000256" key="2">
    <source>
        <dbReference type="ARBA" id="ARBA00009370"/>
    </source>
</evidence>
<dbReference type="SUPFAM" id="SSF51306">
    <property type="entry name" value="LexA/Signal peptidase"/>
    <property type="match status" value="1"/>
</dbReference>
<dbReference type="InterPro" id="IPR036286">
    <property type="entry name" value="LexA/Signal_pep-like_sf"/>
</dbReference>
<comment type="catalytic activity">
    <reaction evidence="1 8">
        <text>Cleavage of hydrophobic, N-terminal signal or leader sequences from secreted and periplasmic proteins.</text>
        <dbReference type="EC" id="3.4.21.89"/>
    </reaction>
</comment>
<feature type="transmembrane region" description="Helical" evidence="8">
    <location>
        <begin position="25"/>
        <end position="44"/>
    </location>
</feature>
<dbReference type="NCBIfam" id="TIGR02227">
    <property type="entry name" value="sigpep_I_bact"/>
    <property type="match status" value="1"/>
</dbReference>
<dbReference type="InterPro" id="IPR019758">
    <property type="entry name" value="Pept_S26A_signal_pept_1_CS"/>
</dbReference>
<evidence type="ECO:0000259" key="10">
    <source>
        <dbReference type="Pfam" id="PF10502"/>
    </source>
</evidence>
<keyword evidence="8" id="KW-1133">Transmembrane helix</keyword>
<evidence type="ECO:0000256" key="6">
    <source>
        <dbReference type="ARBA" id="ARBA00022801"/>
    </source>
</evidence>
<feature type="domain" description="Peptidase S26" evidence="10">
    <location>
        <begin position="26"/>
        <end position="222"/>
    </location>
</feature>
<dbReference type="RefSeq" id="WP_179490515.1">
    <property type="nucleotide sequence ID" value="NZ_JACCCW010000002.1"/>
</dbReference>
<dbReference type="GO" id="GO:0006465">
    <property type="term" value="P:signal peptide processing"/>
    <property type="evidence" value="ECO:0007669"/>
    <property type="project" value="InterPro"/>
</dbReference>
<dbReference type="Gene3D" id="2.10.109.10">
    <property type="entry name" value="Umud Fragment, subunit A"/>
    <property type="match status" value="1"/>
</dbReference>
<evidence type="ECO:0000256" key="4">
    <source>
        <dbReference type="ARBA" id="ARBA00019232"/>
    </source>
</evidence>
<evidence type="ECO:0000313" key="11">
    <source>
        <dbReference type="EMBL" id="NYF79683.1"/>
    </source>
</evidence>
<sequence>MAKTIPTADPKASALPQKEETRLEGLASMVTLLAVWIFVITFSFQNFVIPSASMASTLLVGDHVLVDRASLAPSSSLAPFIPYRELQHDEPVVFFRPAPNAKDDHDILVKRVIGLPGDRIHLRHGIVYRNGVALHEPYAAMPTDANYNPYNDDFPAIAPEDGNNVLATWSVELPTHIQGQDLVVPTGYYFVMGDNRPISYDSRYWGLVPRANLIGRPLFVYWSFKTPDDDTDKTSASERTASTFHTMLHFFDETRWSRTLHRIE</sequence>
<evidence type="ECO:0000313" key="12">
    <source>
        <dbReference type="Proteomes" id="UP000589520"/>
    </source>
</evidence>
<gene>
    <name evidence="11" type="ORF">HDF17_002003</name>
</gene>
<dbReference type="EMBL" id="JACCCW010000002">
    <property type="protein sequence ID" value="NYF79683.1"/>
    <property type="molecule type" value="Genomic_DNA"/>
</dbReference>
<organism evidence="11 12">
    <name type="scientific">Granulicella arctica</name>
    <dbReference type="NCBI Taxonomy" id="940613"/>
    <lineage>
        <taxon>Bacteria</taxon>
        <taxon>Pseudomonadati</taxon>
        <taxon>Acidobacteriota</taxon>
        <taxon>Terriglobia</taxon>
        <taxon>Terriglobales</taxon>
        <taxon>Acidobacteriaceae</taxon>
        <taxon>Granulicella</taxon>
    </lineage>
</organism>
<keyword evidence="6 8" id="KW-0378">Hydrolase</keyword>
<keyword evidence="8" id="KW-0472">Membrane</keyword>
<dbReference type="PROSITE" id="PS00760">
    <property type="entry name" value="SPASE_I_2"/>
    <property type="match status" value="1"/>
</dbReference>
<evidence type="ECO:0000256" key="7">
    <source>
        <dbReference type="PIRSR" id="PIRSR600223-1"/>
    </source>
</evidence>
<dbReference type="PRINTS" id="PR00727">
    <property type="entry name" value="LEADERPTASE"/>
</dbReference>
<name>A0A7Y9PIE9_9BACT</name>
<protein>
    <recommendedName>
        <fullName evidence="4 8">Signal peptidase I</fullName>
        <ecNumber evidence="3 8">3.4.21.89</ecNumber>
    </recommendedName>
</protein>
<dbReference type="GO" id="GO:0016020">
    <property type="term" value="C:membrane"/>
    <property type="evidence" value="ECO:0007669"/>
    <property type="project" value="UniProtKB-SubCell"/>
</dbReference>
<dbReference type="InterPro" id="IPR019757">
    <property type="entry name" value="Pept_S26A_signal_pept_1_Lys-AS"/>
</dbReference>
<dbReference type="PROSITE" id="PS00761">
    <property type="entry name" value="SPASE_I_3"/>
    <property type="match status" value="1"/>
</dbReference>
<evidence type="ECO:0000256" key="5">
    <source>
        <dbReference type="ARBA" id="ARBA00022670"/>
    </source>
</evidence>
<dbReference type="PANTHER" id="PTHR43390">
    <property type="entry name" value="SIGNAL PEPTIDASE I"/>
    <property type="match status" value="1"/>
</dbReference>
<keyword evidence="8" id="KW-0812">Transmembrane</keyword>
<reference evidence="11 12" key="1">
    <citation type="submission" date="2020-07" db="EMBL/GenBank/DDBJ databases">
        <title>Genomic Encyclopedia of Type Strains, Phase IV (KMG-V): Genome sequencing to study the core and pangenomes of soil and plant-associated prokaryotes.</title>
        <authorList>
            <person name="Whitman W."/>
        </authorList>
    </citation>
    <scope>NUCLEOTIDE SEQUENCE [LARGE SCALE GENOMIC DNA]</scope>
    <source>
        <strain evidence="11 12">X4EP2</strain>
    </source>
</reference>
<evidence type="ECO:0000256" key="8">
    <source>
        <dbReference type="RuleBase" id="RU003993"/>
    </source>
</evidence>
<keyword evidence="12" id="KW-1185">Reference proteome</keyword>
<keyword evidence="5 8" id="KW-0645">Protease</keyword>
<dbReference type="PROSITE" id="PS00501">
    <property type="entry name" value="SPASE_I_1"/>
    <property type="match status" value="1"/>
</dbReference>
<evidence type="ECO:0000256" key="9">
    <source>
        <dbReference type="RuleBase" id="RU362042"/>
    </source>
</evidence>
<evidence type="ECO:0000256" key="3">
    <source>
        <dbReference type="ARBA" id="ARBA00013208"/>
    </source>
</evidence>
<comment type="similarity">
    <text evidence="2 9">Belongs to the peptidase S26 family.</text>
</comment>
<feature type="active site" evidence="7">
    <location>
        <position position="53"/>
    </location>
</feature>
<dbReference type="GO" id="GO:0004252">
    <property type="term" value="F:serine-type endopeptidase activity"/>
    <property type="evidence" value="ECO:0007669"/>
    <property type="project" value="InterPro"/>
</dbReference>
<accession>A0A7Y9PIE9</accession>
<dbReference type="InterPro" id="IPR019756">
    <property type="entry name" value="Pept_S26A_signal_pept_1_Ser-AS"/>
</dbReference>
<comment type="subcellular location">
    <subcellularLocation>
        <location evidence="9">Membrane</location>
        <topology evidence="9">Single-pass type II membrane protein</topology>
    </subcellularLocation>
</comment>
<comment type="caution">
    <text evidence="11">The sequence shown here is derived from an EMBL/GenBank/DDBJ whole genome shotgun (WGS) entry which is preliminary data.</text>
</comment>
<dbReference type="EC" id="3.4.21.89" evidence="3 8"/>
<evidence type="ECO:0000256" key="1">
    <source>
        <dbReference type="ARBA" id="ARBA00000677"/>
    </source>
</evidence>
<dbReference type="InterPro" id="IPR019533">
    <property type="entry name" value="Peptidase_S26"/>
</dbReference>
<dbReference type="GO" id="GO:0009003">
    <property type="term" value="F:signal peptidase activity"/>
    <property type="evidence" value="ECO:0007669"/>
    <property type="project" value="UniProtKB-EC"/>
</dbReference>
<dbReference type="InterPro" id="IPR000223">
    <property type="entry name" value="Pept_S26A_signal_pept_1"/>
</dbReference>
<proteinExistence type="inferred from homology"/>
<dbReference type="CDD" id="cd06530">
    <property type="entry name" value="S26_SPase_I"/>
    <property type="match status" value="1"/>
</dbReference>
<dbReference type="Pfam" id="PF10502">
    <property type="entry name" value="Peptidase_S26"/>
    <property type="match status" value="1"/>
</dbReference>
<dbReference type="AlphaFoldDB" id="A0A7Y9PIE9"/>
<dbReference type="Proteomes" id="UP000589520">
    <property type="component" value="Unassembled WGS sequence"/>
</dbReference>